<keyword evidence="5" id="KW-1185">Reference proteome</keyword>
<feature type="transmembrane region" description="Helical" evidence="2">
    <location>
        <begin position="27"/>
        <end position="46"/>
    </location>
</feature>
<comment type="caution">
    <text evidence="4">The sequence shown here is derived from an EMBL/GenBank/DDBJ whole genome shotgun (WGS) entry which is preliminary data.</text>
</comment>
<gene>
    <name evidence="4" type="ORF">ACFS27_15505</name>
</gene>
<feature type="transmembrane region" description="Helical" evidence="2">
    <location>
        <begin position="273"/>
        <end position="302"/>
    </location>
</feature>
<evidence type="ECO:0000256" key="1">
    <source>
        <dbReference type="SAM" id="MobiDB-lite"/>
    </source>
</evidence>
<accession>A0ABW5VX91</accession>
<proteinExistence type="predicted"/>
<evidence type="ECO:0000259" key="3">
    <source>
        <dbReference type="Pfam" id="PF04235"/>
    </source>
</evidence>
<feature type="transmembrane region" description="Helical" evidence="2">
    <location>
        <begin position="205"/>
        <end position="226"/>
    </location>
</feature>
<feature type="transmembrane region" description="Helical" evidence="2">
    <location>
        <begin position="134"/>
        <end position="151"/>
    </location>
</feature>
<evidence type="ECO:0000313" key="5">
    <source>
        <dbReference type="Proteomes" id="UP001597479"/>
    </source>
</evidence>
<evidence type="ECO:0000256" key="2">
    <source>
        <dbReference type="SAM" id="Phobius"/>
    </source>
</evidence>
<feature type="transmembrane region" description="Helical" evidence="2">
    <location>
        <begin position="158"/>
        <end position="178"/>
    </location>
</feature>
<dbReference type="PANTHER" id="PTHR30590">
    <property type="entry name" value="INNER MEMBRANE PROTEIN"/>
    <property type="match status" value="1"/>
</dbReference>
<protein>
    <submittedName>
        <fullName evidence="4">DUF418 domain-containing protein</fullName>
    </submittedName>
</protein>
<dbReference type="InterPro" id="IPR052529">
    <property type="entry name" value="Bact_Transport_Assoc"/>
</dbReference>
<dbReference type="InterPro" id="IPR007349">
    <property type="entry name" value="DUF418"/>
</dbReference>
<sequence length="401" mass="42047">MTSPPRSATAQPPTTLPRPERALAPDLARGLMLALIALANVMVYLIGRPYGFRQHIVEQGAIDHAVSALMVALVDGRAYPLFAFLFGYGMVQLSRQRLSQGATPDEVQRLLRRRSLVLIAFGAVHGILLFPGDILGWYGVVGLVIVALLRLSDRAMLWTAGLWLLPAAVVTGVVYGTASGPERGFFWSFEIADPLAAVAWRSAEWLLAPFGLLLVISTALIGVVAARHRVLEQPVEHQRLLRRVAWTGLALAVAGGVPSGLVVGGYLPQPGASAAVLLAVLHAATGVAGGLGLAAAFGLVAGRPSVRSSRIVEAVAATGRRSLSAYLSQSVVFVLLLTLPFGGLGAHLGSASAAALALAVWAATVLGSSALSRRGIRGPAERLQRRLMVAKPVGRPRPVGK</sequence>
<feature type="transmembrane region" description="Helical" evidence="2">
    <location>
        <begin position="323"/>
        <end position="342"/>
    </location>
</feature>
<dbReference type="EMBL" id="JBHUOG010000002">
    <property type="protein sequence ID" value="MFD2794965.1"/>
    <property type="molecule type" value="Genomic_DNA"/>
</dbReference>
<feature type="transmembrane region" description="Helical" evidence="2">
    <location>
        <begin position="66"/>
        <end position="91"/>
    </location>
</feature>
<feature type="transmembrane region" description="Helical" evidence="2">
    <location>
        <begin position="348"/>
        <end position="367"/>
    </location>
</feature>
<keyword evidence="2" id="KW-0812">Transmembrane</keyword>
<keyword evidence="2" id="KW-0472">Membrane</keyword>
<dbReference type="PANTHER" id="PTHR30590:SF2">
    <property type="entry name" value="INNER MEMBRANE PROTEIN"/>
    <property type="match status" value="1"/>
</dbReference>
<feature type="compositionally biased region" description="Polar residues" evidence="1">
    <location>
        <begin position="1"/>
        <end position="13"/>
    </location>
</feature>
<evidence type="ECO:0000313" key="4">
    <source>
        <dbReference type="EMBL" id="MFD2794965.1"/>
    </source>
</evidence>
<feature type="region of interest" description="Disordered" evidence="1">
    <location>
        <begin position="1"/>
        <end position="20"/>
    </location>
</feature>
<dbReference type="Proteomes" id="UP001597479">
    <property type="component" value="Unassembled WGS sequence"/>
</dbReference>
<feature type="domain" description="DUF418" evidence="3">
    <location>
        <begin position="225"/>
        <end position="389"/>
    </location>
</feature>
<name>A0ABW5VX91_9MICO</name>
<keyword evidence="2" id="KW-1133">Transmembrane helix</keyword>
<dbReference type="RefSeq" id="WP_377184552.1">
    <property type="nucleotide sequence ID" value="NZ_JBHUOG010000002.1"/>
</dbReference>
<feature type="transmembrane region" description="Helical" evidence="2">
    <location>
        <begin position="246"/>
        <end position="267"/>
    </location>
</feature>
<dbReference type="Pfam" id="PF04235">
    <property type="entry name" value="DUF418"/>
    <property type="match status" value="1"/>
</dbReference>
<organism evidence="4 5">
    <name type="scientific">Promicromonospora vindobonensis</name>
    <dbReference type="NCBI Taxonomy" id="195748"/>
    <lineage>
        <taxon>Bacteria</taxon>
        <taxon>Bacillati</taxon>
        <taxon>Actinomycetota</taxon>
        <taxon>Actinomycetes</taxon>
        <taxon>Micrococcales</taxon>
        <taxon>Promicromonosporaceae</taxon>
        <taxon>Promicromonospora</taxon>
    </lineage>
</organism>
<reference evidence="5" key="1">
    <citation type="journal article" date="2019" name="Int. J. Syst. Evol. Microbiol.">
        <title>The Global Catalogue of Microorganisms (GCM) 10K type strain sequencing project: providing services to taxonomists for standard genome sequencing and annotation.</title>
        <authorList>
            <consortium name="The Broad Institute Genomics Platform"/>
            <consortium name="The Broad Institute Genome Sequencing Center for Infectious Disease"/>
            <person name="Wu L."/>
            <person name="Ma J."/>
        </authorList>
    </citation>
    <scope>NUCLEOTIDE SEQUENCE [LARGE SCALE GENOMIC DNA]</scope>
    <source>
        <strain evidence="5">CCM 7044</strain>
    </source>
</reference>